<evidence type="ECO:0000256" key="1">
    <source>
        <dbReference type="ARBA" id="ARBA00022490"/>
    </source>
</evidence>
<dbReference type="InterPro" id="IPR020921">
    <property type="entry name" value="Erythronate-4-P_DHase"/>
</dbReference>
<dbReference type="RefSeq" id="WP_173284190.1">
    <property type="nucleotide sequence ID" value="NZ_CP054020.1"/>
</dbReference>
<dbReference type="Proteomes" id="UP000504724">
    <property type="component" value="Chromosome"/>
</dbReference>
<feature type="binding site" evidence="5">
    <location>
        <position position="180"/>
    </location>
    <ligand>
        <name>NAD(+)</name>
        <dbReference type="ChEBI" id="CHEBI:57540"/>
    </ligand>
</feature>
<dbReference type="SUPFAM" id="SSF52283">
    <property type="entry name" value="Formate/glycerate dehydrogenase catalytic domain-like"/>
    <property type="match status" value="1"/>
</dbReference>
<keyword evidence="3 5" id="KW-0520">NAD</keyword>
<evidence type="ECO:0000313" key="9">
    <source>
        <dbReference type="Proteomes" id="UP000504724"/>
    </source>
</evidence>
<name>A0A7D4NQ75_9GAMM</name>
<dbReference type="EMBL" id="CP054020">
    <property type="protein sequence ID" value="QKI88592.1"/>
    <property type="molecule type" value="Genomic_DNA"/>
</dbReference>
<protein>
    <recommendedName>
        <fullName evidence="5">Erythronate-4-phosphate dehydrogenase</fullName>
        <ecNumber evidence="5">1.1.1.290</ecNumber>
    </recommendedName>
</protein>
<sequence>MTQIVQRKIVVDDAVPYAKSIFASLGEVDTLPGRDIQREHLLDADALIIRSRTQVNEALLADTAVKFVGSTVVGLDHIDQNYLQDSNIHFYSAQGCNANSVAEFVIHALVLLAEEQGFDLSQKTLGIIGVGHVGSRLEKKAKALGMHCLLNDPPRARQENSNAFSSLEETLQADIISVHTPLTFDGRDKTHLLIGKEQLASLSSEQILVNAARGGIVNENELKNTQLAAKIIDCWENEPNIDQELLQQSFMATPHIAGHSFEAKLAGSTMVYENLCHFWNEKIDNNWQTELPPRPDPIEVVNSDHWQSGLLEVLQKTHLIKNDDAAIRENSDQFERYRRNYPIHREWYIHGVKKTKNQKLNLILETLGFDLLPVL</sequence>
<dbReference type="GO" id="GO:0051287">
    <property type="term" value="F:NAD binding"/>
    <property type="evidence" value="ECO:0007669"/>
    <property type="project" value="InterPro"/>
</dbReference>
<comment type="pathway">
    <text evidence="5">Cofactor biosynthesis; pyridoxine 5'-phosphate biosynthesis; pyridoxine 5'-phosphate from D-erythrose 4-phosphate: step 2/5.</text>
</comment>
<comment type="function">
    <text evidence="5">Catalyzes the oxidation of erythronate-4-phosphate to 3-hydroxy-2-oxo-4-phosphonooxybutanoate.</text>
</comment>
<dbReference type="AlphaFoldDB" id="A0A7D4NQ75"/>
<dbReference type="InterPro" id="IPR006140">
    <property type="entry name" value="D-isomer_DH_NAD-bd"/>
</dbReference>
<accession>A0A7D4NQ75</accession>
<dbReference type="GO" id="GO:0005737">
    <property type="term" value="C:cytoplasm"/>
    <property type="evidence" value="ECO:0007669"/>
    <property type="project" value="UniProtKB-SubCell"/>
</dbReference>
<evidence type="ECO:0000259" key="6">
    <source>
        <dbReference type="Pfam" id="PF00389"/>
    </source>
</evidence>
<keyword evidence="9" id="KW-1185">Reference proteome</keyword>
<comment type="catalytic activity">
    <reaction evidence="5">
        <text>4-phospho-D-erythronate + NAD(+) = (R)-3-hydroxy-2-oxo-4-phosphooxybutanoate + NADH + H(+)</text>
        <dbReference type="Rhea" id="RHEA:18829"/>
        <dbReference type="ChEBI" id="CHEBI:15378"/>
        <dbReference type="ChEBI" id="CHEBI:57540"/>
        <dbReference type="ChEBI" id="CHEBI:57945"/>
        <dbReference type="ChEBI" id="CHEBI:58538"/>
        <dbReference type="ChEBI" id="CHEBI:58766"/>
        <dbReference type="EC" id="1.1.1.290"/>
    </reaction>
</comment>
<dbReference type="UniPathway" id="UPA00244">
    <property type="reaction ID" value="UER00310"/>
</dbReference>
<dbReference type="InterPro" id="IPR038251">
    <property type="entry name" value="PdxB_dimer_sf"/>
</dbReference>
<dbReference type="Pfam" id="PF00389">
    <property type="entry name" value="2-Hacid_dh"/>
    <property type="match status" value="1"/>
</dbReference>
<gene>
    <name evidence="5" type="primary">pdxB</name>
    <name evidence="8" type="ORF">HQN79_02890</name>
</gene>
<feature type="domain" description="D-isomer specific 2-hydroxyacid dehydrogenase NAD-binding" evidence="7">
    <location>
        <begin position="115"/>
        <end position="257"/>
    </location>
</feature>
<keyword evidence="1 5" id="KW-0963">Cytoplasm</keyword>
<evidence type="ECO:0000256" key="3">
    <source>
        <dbReference type="ARBA" id="ARBA00023027"/>
    </source>
</evidence>
<feature type="active site" description="Proton donor" evidence="5">
    <location>
        <position position="255"/>
    </location>
</feature>
<feature type="active site" evidence="5">
    <location>
        <position position="213"/>
    </location>
</feature>
<keyword evidence="4 5" id="KW-0664">Pyridoxine biosynthesis</keyword>
<feature type="binding site" evidence="5">
    <location>
        <position position="233"/>
    </location>
    <ligand>
        <name>NAD(+)</name>
        <dbReference type="ChEBI" id="CHEBI:57540"/>
    </ligand>
</feature>
<evidence type="ECO:0000256" key="4">
    <source>
        <dbReference type="ARBA" id="ARBA00023096"/>
    </source>
</evidence>
<dbReference type="SUPFAM" id="SSF51735">
    <property type="entry name" value="NAD(P)-binding Rossmann-fold domains"/>
    <property type="match status" value="1"/>
</dbReference>
<dbReference type="Pfam" id="PF02826">
    <property type="entry name" value="2-Hacid_dh_C"/>
    <property type="match status" value="1"/>
</dbReference>
<keyword evidence="2 5" id="KW-0560">Oxidoreductase</keyword>
<comment type="subcellular location">
    <subcellularLocation>
        <location evidence="5">Cytoplasm</location>
    </subcellularLocation>
</comment>
<dbReference type="PANTHER" id="PTHR43761:SF1">
    <property type="entry name" value="D-ISOMER SPECIFIC 2-HYDROXYACID DEHYDROGENASE CATALYTIC DOMAIN-CONTAINING PROTEIN-RELATED"/>
    <property type="match status" value="1"/>
</dbReference>
<evidence type="ECO:0000259" key="7">
    <source>
        <dbReference type="Pfam" id="PF02826"/>
    </source>
</evidence>
<dbReference type="EC" id="1.1.1.290" evidence="5"/>
<dbReference type="InterPro" id="IPR006139">
    <property type="entry name" value="D-isomer_2_OHA_DH_cat_dom"/>
</dbReference>
<feature type="domain" description="D-isomer specific 2-hydroxyacid dehydrogenase catalytic" evidence="6">
    <location>
        <begin position="14"/>
        <end position="284"/>
    </location>
</feature>
<feature type="binding site" evidence="5">
    <location>
        <position position="258"/>
    </location>
    <ligand>
        <name>NAD(+)</name>
        <dbReference type="ChEBI" id="CHEBI:57540"/>
    </ligand>
</feature>
<dbReference type="KEGG" id="txa:HQN79_02890"/>
<comment type="subunit">
    <text evidence="5">Homodimer.</text>
</comment>
<proteinExistence type="inferred from homology"/>
<feature type="active site" evidence="5">
    <location>
        <position position="238"/>
    </location>
</feature>
<dbReference type="GO" id="GO:0008615">
    <property type="term" value="P:pyridoxine biosynthetic process"/>
    <property type="evidence" value="ECO:0007669"/>
    <property type="project" value="UniProtKB-UniRule"/>
</dbReference>
<feature type="binding site" evidence="5">
    <location>
        <position position="152"/>
    </location>
    <ligand>
        <name>NAD(+)</name>
        <dbReference type="ChEBI" id="CHEBI:57540"/>
    </ligand>
</feature>
<reference evidence="8 9" key="1">
    <citation type="submission" date="2020-05" db="EMBL/GenBank/DDBJ databases">
        <title>Thiomicrorhabdus sediminis sp.nov. and Thiomicrorhabdus xiamenensis sp.nov., novel sulfur-oxidizing bacteria isolated from coastal sediment.</title>
        <authorList>
            <person name="Liu X."/>
        </authorList>
    </citation>
    <scope>NUCLEOTIDE SEQUENCE [LARGE SCALE GENOMIC DNA]</scope>
    <source>
        <strain evidence="8 9">G2</strain>
    </source>
</reference>
<organism evidence="8 9">
    <name type="scientific">Thiomicrorhabdus xiamenensis</name>
    <dbReference type="NCBI Taxonomy" id="2739063"/>
    <lineage>
        <taxon>Bacteria</taxon>
        <taxon>Pseudomonadati</taxon>
        <taxon>Pseudomonadota</taxon>
        <taxon>Gammaproteobacteria</taxon>
        <taxon>Thiotrichales</taxon>
        <taxon>Piscirickettsiaceae</taxon>
        <taxon>Thiomicrorhabdus</taxon>
    </lineage>
</organism>
<feature type="binding site" evidence="5">
    <location>
        <position position="51"/>
    </location>
    <ligand>
        <name>substrate</name>
    </ligand>
</feature>
<evidence type="ECO:0000313" key="8">
    <source>
        <dbReference type="EMBL" id="QKI88592.1"/>
    </source>
</evidence>
<dbReference type="Gene3D" id="3.40.50.720">
    <property type="entry name" value="NAD(P)-binding Rossmann-like Domain"/>
    <property type="match status" value="2"/>
</dbReference>
<evidence type="ECO:0000256" key="5">
    <source>
        <dbReference type="HAMAP-Rule" id="MF_01825"/>
    </source>
</evidence>
<dbReference type="GO" id="GO:0033711">
    <property type="term" value="F:4-phosphoerythronate dehydrogenase activity"/>
    <property type="evidence" value="ECO:0007669"/>
    <property type="project" value="UniProtKB-EC"/>
</dbReference>
<dbReference type="Gene3D" id="3.30.1370.170">
    <property type="match status" value="1"/>
</dbReference>
<evidence type="ECO:0000256" key="2">
    <source>
        <dbReference type="ARBA" id="ARBA00023002"/>
    </source>
</evidence>
<dbReference type="InterPro" id="IPR050418">
    <property type="entry name" value="D-iso_2-hydroxyacid_DH_PdxB"/>
</dbReference>
<dbReference type="PANTHER" id="PTHR43761">
    <property type="entry name" value="D-ISOMER SPECIFIC 2-HYDROXYACID DEHYDROGENASE FAMILY PROTEIN (AFU_ORTHOLOGUE AFUA_1G13630)"/>
    <property type="match status" value="1"/>
</dbReference>
<dbReference type="InterPro" id="IPR036291">
    <property type="entry name" value="NAD(P)-bd_dom_sf"/>
</dbReference>
<comment type="caution">
    <text evidence="5">Lacks conserved residue(s) required for the propagation of feature annotation.</text>
</comment>
<comment type="similarity">
    <text evidence="5">Belongs to the D-isomer specific 2-hydroxyacid dehydrogenase family. PdxB subfamily.</text>
</comment>
<dbReference type="CDD" id="cd12158">
    <property type="entry name" value="ErythrP_dh"/>
    <property type="match status" value="1"/>
</dbReference>
<dbReference type="HAMAP" id="MF_01825">
    <property type="entry name" value="PdxB"/>
    <property type="match status" value="1"/>
</dbReference>